<keyword evidence="1" id="KW-0812">Transmembrane</keyword>
<proteinExistence type="predicted"/>
<dbReference type="AlphaFoldDB" id="A0A8R1Z3V7"/>
<keyword evidence="2" id="KW-0732">Signal</keyword>
<accession>A0A8R1Z3V7</accession>
<reference evidence="4" key="1">
    <citation type="journal article" date="2008" name="Nat. Genet.">
        <title>The Pristionchus pacificus genome provides a unique perspective on nematode lifestyle and parasitism.</title>
        <authorList>
            <person name="Dieterich C."/>
            <person name="Clifton S.W."/>
            <person name="Schuster L.N."/>
            <person name="Chinwalla A."/>
            <person name="Delehaunty K."/>
            <person name="Dinkelacker I."/>
            <person name="Fulton L."/>
            <person name="Fulton R."/>
            <person name="Godfrey J."/>
            <person name="Minx P."/>
            <person name="Mitreva M."/>
            <person name="Roeseler W."/>
            <person name="Tian H."/>
            <person name="Witte H."/>
            <person name="Yang S.P."/>
            <person name="Wilson R.K."/>
            <person name="Sommer R.J."/>
        </authorList>
    </citation>
    <scope>NUCLEOTIDE SEQUENCE [LARGE SCALE GENOMIC DNA]</scope>
    <source>
        <strain evidence="4">PS312</strain>
    </source>
</reference>
<keyword evidence="1" id="KW-0472">Membrane</keyword>
<reference evidence="3" key="2">
    <citation type="submission" date="2022-06" db="UniProtKB">
        <authorList>
            <consortium name="EnsemblMetazoa"/>
        </authorList>
    </citation>
    <scope>IDENTIFICATION</scope>
    <source>
        <strain evidence="3">PS312</strain>
    </source>
</reference>
<dbReference type="EnsemblMetazoa" id="PPA46617.1">
    <property type="protein sequence ID" value="PPA46617.1"/>
    <property type="gene ID" value="WBGene00304396"/>
</dbReference>
<name>A0A8R1Z3V7_PRIPA</name>
<keyword evidence="4" id="KW-1185">Reference proteome</keyword>
<evidence type="ECO:0000256" key="1">
    <source>
        <dbReference type="SAM" id="Phobius"/>
    </source>
</evidence>
<dbReference type="Proteomes" id="UP000005239">
    <property type="component" value="Unassembled WGS sequence"/>
</dbReference>
<evidence type="ECO:0000313" key="4">
    <source>
        <dbReference type="Proteomes" id="UP000005239"/>
    </source>
</evidence>
<sequence>MIGIHVPWIFLLILLISGCHCLPLSEEDAEATLILRSERNVVNQTLGDMFLARTLNIIAKKTERGRLALLLCTQHCPKEKRMVPEWVRNFNDNSGYTVPERIAYHYHLLKQQYPLPFLNGTDPITEPTVAFLIGKEIYFYPGEISDQSSLLIWLEDLDQDDVVIPKSHEELDHYLSTHNCTDKYLLYSAHDYCQIPQWRSIARIVRLKMNIRTVFIRRPIKDHEMATVLFKRLPSLNELDCMVMTFVQLGSYSQPLHISTPAQMVDHLSSLTTLNDCVMLDDGHSHPIELPLSELQMEYFTGERRLFNLEQSTAYLVVGIASGVAVVALAISIFWGLNGNAFQSK</sequence>
<organism evidence="3 4">
    <name type="scientific">Pristionchus pacificus</name>
    <name type="common">Parasitic nematode worm</name>
    <dbReference type="NCBI Taxonomy" id="54126"/>
    <lineage>
        <taxon>Eukaryota</taxon>
        <taxon>Metazoa</taxon>
        <taxon>Ecdysozoa</taxon>
        <taxon>Nematoda</taxon>
        <taxon>Chromadorea</taxon>
        <taxon>Rhabditida</taxon>
        <taxon>Rhabditina</taxon>
        <taxon>Diplogasteromorpha</taxon>
        <taxon>Diplogasteroidea</taxon>
        <taxon>Neodiplogasteridae</taxon>
        <taxon>Pristionchus</taxon>
    </lineage>
</organism>
<evidence type="ECO:0000313" key="3">
    <source>
        <dbReference type="EnsemblMetazoa" id="PPA46617.1"/>
    </source>
</evidence>
<gene>
    <name evidence="3" type="primary">WBGene00304396</name>
</gene>
<dbReference type="OrthoDB" id="5818751at2759"/>
<feature type="signal peptide" evidence="2">
    <location>
        <begin position="1"/>
        <end position="21"/>
    </location>
</feature>
<keyword evidence="1" id="KW-1133">Transmembrane helix</keyword>
<feature type="chain" id="PRO_5035803130" description="Phosphatidylinositol-glycan biosynthesis class X protein" evidence="2">
    <location>
        <begin position="22"/>
        <end position="345"/>
    </location>
</feature>
<protein>
    <recommendedName>
        <fullName evidence="5">Phosphatidylinositol-glycan biosynthesis class X protein</fullName>
    </recommendedName>
</protein>
<feature type="transmembrane region" description="Helical" evidence="1">
    <location>
        <begin position="314"/>
        <end position="337"/>
    </location>
</feature>
<evidence type="ECO:0000256" key="2">
    <source>
        <dbReference type="SAM" id="SignalP"/>
    </source>
</evidence>
<evidence type="ECO:0008006" key="5">
    <source>
        <dbReference type="Google" id="ProtNLM"/>
    </source>
</evidence>